<organism evidence="1 2">
    <name type="scientific">Pyrocoelia pectoralis</name>
    <dbReference type="NCBI Taxonomy" id="417401"/>
    <lineage>
        <taxon>Eukaryota</taxon>
        <taxon>Metazoa</taxon>
        <taxon>Ecdysozoa</taxon>
        <taxon>Arthropoda</taxon>
        <taxon>Hexapoda</taxon>
        <taxon>Insecta</taxon>
        <taxon>Pterygota</taxon>
        <taxon>Neoptera</taxon>
        <taxon>Endopterygota</taxon>
        <taxon>Coleoptera</taxon>
        <taxon>Polyphaga</taxon>
        <taxon>Elateriformia</taxon>
        <taxon>Elateroidea</taxon>
        <taxon>Lampyridae</taxon>
        <taxon>Lampyrinae</taxon>
        <taxon>Pyrocoelia</taxon>
    </lineage>
</organism>
<dbReference type="Proteomes" id="UP001329430">
    <property type="component" value="Chromosome 4"/>
</dbReference>
<gene>
    <name evidence="1" type="ORF">RI129_005812</name>
</gene>
<comment type="caution">
    <text evidence="1">The sequence shown here is derived from an EMBL/GenBank/DDBJ whole genome shotgun (WGS) entry which is preliminary data.</text>
</comment>
<dbReference type="EMBL" id="JAVRBK010000004">
    <property type="protein sequence ID" value="KAK5644512.1"/>
    <property type="molecule type" value="Genomic_DNA"/>
</dbReference>
<proteinExistence type="predicted"/>
<dbReference type="AlphaFoldDB" id="A0AAN7ZJ91"/>
<reference evidence="1 2" key="1">
    <citation type="journal article" date="2024" name="Insects">
        <title>An Improved Chromosome-Level Genome Assembly of the Firefly Pyrocoelia pectoralis.</title>
        <authorList>
            <person name="Fu X."/>
            <person name="Meyer-Rochow V.B."/>
            <person name="Ballantyne L."/>
            <person name="Zhu X."/>
        </authorList>
    </citation>
    <scope>NUCLEOTIDE SEQUENCE [LARGE SCALE GENOMIC DNA]</scope>
    <source>
        <strain evidence="1">XCY_ONT2</strain>
    </source>
</reference>
<accession>A0AAN7ZJ91</accession>
<evidence type="ECO:0000313" key="1">
    <source>
        <dbReference type="EMBL" id="KAK5644512.1"/>
    </source>
</evidence>
<sequence length="119" mass="13143">MECPCPAPKAKRKLINCVPITGEKECCDENAGCPTGFKPCKMKLCPPPGCHPLDTWQATVQPCPPKNKPRPSVKYYPGECTRPCCVHWKPKDGVCKYDQPCKAHCYDHPPGIKSSGRTC</sequence>
<evidence type="ECO:0000313" key="2">
    <source>
        <dbReference type="Proteomes" id="UP001329430"/>
    </source>
</evidence>
<keyword evidence="2" id="KW-1185">Reference proteome</keyword>
<name>A0AAN7ZJ91_9COLE</name>
<protein>
    <submittedName>
        <fullName evidence="1">Uncharacterized protein</fullName>
    </submittedName>
</protein>